<reference evidence="2" key="1">
    <citation type="submission" date="2021-01" db="EMBL/GenBank/DDBJ databases">
        <title>Whole genome shotgun sequence of Actinoplanes cyaneus NBRC 14990.</title>
        <authorList>
            <person name="Komaki H."/>
            <person name="Tamura T."/>
        </authorList>
    </citation>
    <scope>NUCLEOTIDE SEQUENCE</scope>
    <source>
        <strain evidence="2">NBRC 14990</strain>
    </source>
</reference>
<dbReference type="RefSeq" id="WP_203740365.1">
    <property type="nucleotide sequence ID" value="NZ_BAAAUC010000025.1"/>
</dbReference>
<feature type="transmembrane region" description="Helical" evidence="1">
    <location>
        <begin position="59"/>
        <end position="79"/>
    </location>
</feature>
<keyword evidence="1" id="KW-0472">Membrane</keyword>
<organism evidence="2 3">
    <name type="scientific">Actinoplanes cyaneus</name>
    <dbReference type="NCBI Taxonomy" id="52696"/>
    <lineage>
        <taxon>Bacteria</taxon>
        <taxon>Bacillati</taxon>
        <taxon>Actinomycetota</taxon>
        <taxon>Actinomycetes</taxon>
        <taxon>Micromonosporales</taxon>
        <taxon>Micromonosporaceae</taxon>
        <taxon>Actinoplanes</taxon>
    </lineage>
</organism>
<feature type="transmembrane region" description="Helical" evidence="1">
    <location>
        <begin position="113"/>
        <end position="133"/>
    </location>
</feature>
<dbReference type="EMBL" id="BOMH01000018">
    <property type="protein sequence ID" value="GID64802.1"/>
    <property type="molecule type" value="Genomic_DNA"/>
</dbReference>
<keyword evidence="1" id="KW-1133">Transmembrane helix</keyword>
<accession>A0A919II58</accession>
<comment type="caution">
    <text evidence="2">The sequence shown here is derived from an EMBL/GenBank/DDBJ whole genome shotgun (WGS) entry which is preliminary data.</text>
</comment>
<sequence>MPAKLQLMHRRPRWDPRWTPCLVRWSFGALMVTVLAIGAGSLMLGGHDALLSYRPTERLLGVVIAVAGLASLTGIALIWQGRPGLAALGFALGTLPGFSLTILQVSFDQSSRTACWLLVSVAPAVAAIVTLLFGRPGSSRPSDTVLAAVVAAVTAVAVPAAGLLVSALRPNTDAQKPDVRLGMTVVAERTEPNGKRYALVDIRVDAANIGKRSLTVLASRYAAVAVKATARDMPAQSDWPLGEELTSDEWSGRYETPGPATLIETSFEFVVSGTVLEPGQHVCNNFLVYAPVEEYNTVQSSITLVTAVTDRLHLEEPQEKEPRVDYTEIGTALAEPVRSVTRIVPTSWTARLTRGFLLLEVDSGLDPEDEPASGNYTESWVEVAFGHDRRELEADPQSSESKMGKFFGTNYTDVEAQLAIDGRRPADPSVPAR</sequence>
<evidence type="ECO:0000313" key="2">
    <source>
        <dbReference type="EMBL" id="GID64802.1"/>
    </source>
</evidence>
<proteinExistence type="predicted"/>
<dbReference type="AlphaFoldDB" id="A0A919II58"/>
<name>A0A919II58_9ACTN</name>
<keyword evidence="1" id="KW-0812">Transmembrane</keyword>
<dbReference type="Proteomes" id="UP000619479">
    <property type="component" value="Unassembled WGS sequence"/>
</dbReference>
<evidence type="ECO:0000256" key="1">
    <source>
        <dbReference type="SAM" id="Phobius"/>
    </source>
</evidence>
<keyword evidence="3" id="KW-1185">Reference proteome</keyword>
<evidence type="ECO:0000313" key="3">
    <source>
        <dbReference type="Proteomes" id="UP000619479"/>
    </source>
</evidence>
<feature type="transmembrane region" description="Helical" evidence="1">
    <location>
        <begin position="86"/>
        <end position="107"/>
    </location>
</feature>
<feature type="transmembrane region" description="Helical" evidence="1">
    <location>
        <begin position="21"/>
        <end position="39"/>
    </location>
</feature>
<gene>
    <name evidence="2" type="ORF">Acy02nite_26830</name>
</gene>
<protein>
    <submittedName>
        <fullName evidence="2">Uncharacterized protein</fullName>
    </submittedName>
</protein>
<feature type="transmembrane region" description="Helical" evidence="1">
    <location>
        <begin position="145"/>
        <end position="168"/>
    </location>
</feature>